<keyword evidence="2" id="KW-1185">Reference proteome</keyword>
<sequence length="198" mass="22213">MRRDKGFIRAIIRSFNDKPSSFPTILPNNDLGPIQTHEFGLGQDPNIDLYHHHHENEGDPDNKLVLGPNHDHADPLTPSHQLVLSENYEFGDHLVLTVTIDPIQTLAIQQTLHEVKAGVNLNTDNRRPGSDRMHAEGFARGQPVAYNVVRRHSHYLPDYEDDSDDEGGELLTEAISAAVKVESQLERSRVHVMSKGIP</sequence>
<protein>
    <submittedName>
        <fullName evidence="1">Uncharacterized protein</fullName>
    </submittedName>
</protein>
<dbReference type="Proteomes" id="UP001179952">
    <property type="component" value="Unassembled WGS sequence"/>
</dbReference>
<organism evidence="1 2">
    <name type="scientific">Acorus gramineus</name>
    <name type="common">Dwarf sweet flag</name>
    <dbReference type="NCBI Taxonomy" id="55184"/>
    <lineage>
        <taxon>Eukaryota</taxon>
        <taxon>Viridiplantae</taxon>
        <taxon>Streptophyta</taxon>
        <taxon>Embryophyta</taxon>
        <taxon>Tracheophyta</taxon>
        <taxon>Spermatophyta</taxon>
        <taxon>Magnoliopsida</taxon>
        <taxon>Liliopsida</taxon>
        <taxon>Acoraceae</taxon>
        <taxon>Acorus</taxon>
    </lineage>
</organism>
<evidence type="ECO:0000313" key="2">
    <source>
        <dbReference type="Proteomes" id="UP001179952"/>
    </source>
</evidence>
<reference evidence="1" key="2">
    <citation type="submission" date="2023-06" db="EMBL/GenBank/DDBJ databases">
        <authorList>
            <person name="Ma L."/>
            <person name="Liu K.-W."/>
            <person name="Li Z."/>
            <person name="Hsiao Y.-Y."/>
            <person name="Qi Y."/>
            <person name="Fu T."/>
            <person name="Tang G."/>
            <person name="Zhang D."/>
            <person name="Sun W.-H."/>
            <person name="Liu D.-K."/>
            <person name="Li Y."/>
            <person name="Chen G.-Z."/>
            <person name="Liu X.-D."/>
            <person name="Liao X.-Y."/>
            <person name="Jiang Y.-T."/>
            <person name="Yu X."/>
            <person name="Hao Y."/>
            <person name="Huang J."/>
            <person name="Zhao X.-W."/>
            <person name="Ke S."/>
            <person name="Chen Y.-Y."/>
            <person name="Wu W.-L."/>
            <person name="Hsu J.-L."/>
            <person name="Lin Y.-F."/>
            <person name="Huang M.-D."/>
            <person name="Li C.-Y."/>
            <person name="Huang L."/>
            <person name="Wang Z.-W."/>
            <person name="Zhao X."/>
            <person name="Zhong W.-Y."/>
            <person name="Peng D.-H."/>
            <person name="Ahmad S."/>
            <person name="Lan S."/>
            <person name="Zhang J.-S."/>
            <person name="Tsai W.-C."/>
            <person name="Van De Peer Y."/>
            <person name="Liu Z.-J."/>
        </authorList>
    </citation>
    <scope>NUCLEOTIDE SEQUENCE</scope>
    <source>
        <strain evidence="1">SCP</strain>
        <tissue evidence="1">Leaves</tissue>
    </source>
</reference>
<comment type="caution">
    <text evidence="1">The sequence shown here is derived from an EMBL/GenBank/DDBJ whole genome shotgun (WGS) entry which is preliminary data.</text>
</comment>
<dbReference type="AlphaFoldDB" id="A0AAV9AB47"/>
<evidence type="ECO:0000313" key="1">
    <source>
        <dbReference type="EMBL" id="KAK1261450.1"/>
    </source>
</evidence>
<reference evidence="1" key="1">
    <citation type="journal article" date="2023" name="Nat. Commun.">
        <title>Diploid and tetraploid genomes of Acorus and the evolution of monocots.</title>
        <authorList>
            <person name="Ma L."/>
            <person name="Liu K.W."/>
            <person name="Li Z."/>
            <person name="Hsiao Y.Y."/>
            <person name="Qi Y."/>
            <person name="Fu T."/>
            <person name="Tang G.D."/>
            <person name="Zhang D."/>
            <person name="Sun W.H."/>
            <person name="Liu D.K."/>
            <person name="Li Y."/>
            <person name="Chen G.Z."/>
            <person name="Liu X.D."/>
            <person name="Liao X.Y."/>
            <person name="Jiang Y.T."/>
            <person name="Yu X."/>
            <person name="Hao Y."/>
            <person name="Huang J."/>
            <person name="Zhao X.W."/>
            <person name="Ke S."/>
            <person name="Chen Y.Y."/>
            <person name="Wu W.L."/>
            <person name="Hsu J.L."/>
            <person name="Lin Y.F."/>
            <person name="Huang M.D."/>
            <person name="Li C.Y."/>
            <person name="Huang L."/>
            <person name="Wang Z.W."/>
            <person name="Zhao X."/>
            <person name="Zhong W.Y."/>
            <person name="Peng D.H."/>
            <person name="Ahmad S."/>
            <person name="Lan S."/>
            <person name="Zhang J.S."/>
            <person name="Tsai W.C."/>
            <person name="Van de Peer Y."/>
            <person name="Liu Z.J."/>
        </authorList>
    </citation>
    <scope>NUCLEOTIDE SEQUENCE</scope>
    <source>
        <strain evidence="1">SCP</strain>
    </source>
</reference>
<name>A0AAV9AB47_ACOGR</name>
<dbReference type="EMBL" id="JAUJYN010000010">
    <property type="protein sequence ID" value="KAK1261450.1"/>
    <property type="molecule type" value="Genomic_DNA"/>
</dbReference>
<gene>
    <name evidence="1" type="ORF">QJS04_geneDACA020295</name>
</gene>
<proteinExistence type="predicted"/>
<accession>A0AAV9AB47</accession>